<feature type="domain" description="RNA polymerase sigma factor 70 region 4 type 2" evidence="7">
    <location>
        <begin position="108"/>
        <end position="159"/>
    </location>
</feature>
<comment type="caution">
    <text evidence="8">The sequence shown here is derived from an EMBL/GenBank/DDBJ whole genome shotgun (WGS) entry which is preliminary data.</text>
</comment>
<keyword evidence="3" id="KW-0731">Sigma factor</keyword>
<evidence type="ECO:0000313" key="9">
    <source>
        <dbReference type="Proteomes" id="UP000599688"/>
    </source>
</evidence>
<evidence type="ECO:0000256" key="1">
    <source>
        <dbReference type="ARBA" id="ARBA00010641"/>
    </source>
</evidence>
<proteinExistence type="inferred from homology"/>
<keyword evidence="4" id="KW-0238">DNA-binding</keyword>
<keyword evidence="9" id="KW-1185">Reference proteome</keyword>
<dbReference type="Gene3D" id="1.10.10.10">
    <property type="entry name" value="Winged helix-like DNA-binding domain superfamily/Winged helix DNA-binding domain"/>
    <property type="match status" value="1"/>
</dbReference>
<dbReference type="InterPro" id="IPR007627">
    <property type="entry name" value="RNA_pol_sigma70_r2"/>
</dbReference>
<keyword evidence="5" id="KW-0804">Transcription</keyword>
<dbReference type="Gene3D" id="1.10.1740.10">
    <property type="match status" value="1"/>
</dbReference>
<dbReference type="InterPro" id="IPR039425">
    <property type="entry name" value="RNA_pol_sigma-70-like"/>
</dbReference>
<evidence type="ECO:0000256" key="3">
    <source>
        <dbReference type="ARBA" id="ARBA00023082"/>
    </source>
</evidence>
<dbReference type="GO" id="GO:0000428">
    <property type="term" value="C:DNA-directed RNA polymerase complex"/>
    <property type="evidence" value="ECO:0007669"/>
    <property type="project" value="UniProtKB-KW"/>
</dbReference>
<dbReference type="GO" id="GO:0003677">
    <property type="term" value="F:DNA binding"/>
    <property type="evidence" value="ECO:0007669"/>
    <property type="project" value="UniProtKB-KW"/>
</dbReference>
<dbReference type="PANTHER" id="PTHR43133">
    <property type="entry name" value="RNA POLYMERASE ECF-TYPE SIGMA FACTO"/>
    <property type="match status" value="1"/>
</dbReference>
<evidence type="ECO:0000256" key="5">
    <source>
        <dbReference type="ARBA" id="ARBA00023163"/>
    </source>
</evidence>
<name>A0A916ZY07_9FLAO</name>
<evidence type="ECO:0000259" key="7">
    <source>
        <dbReference type="Pfam" id="PF08281"/>
    </source>
</evidence>
<dbReference type="EMBL" id="BMGL01000010">
    <property type="protein sequence ID" value="GGE17473.1"/>
    <property type="molecule type" value="Genomic_DNA"/>
</dbReference>
<dbReference type="InterPro" id="IPR014284">
    <property type="entry name" value="RNA_pol_sigma-70_dom"/>
</dbReference>
<dbReference type="GO" id="GO:0006352">
    <property type="term" value="P:DNA-templated transcription initiation"/>
    <property type="evidence" value="ECO:0007669"/>
    <property type="project" value="InterPro"/>
</dbReference>
<feature type="domain" description="RNA polymerase sigma-70 region 2" evidence="6">
    <location>
        <begin position="11"/>
        <end position="72"/>
    </location>
</feature>
<dbReference type="Proteomes" id="UP000599688">
    <property type="component" value="Unassembled WGS sequence"/>
</dbReference>
<dbReference type="InterPro" id="IPR013325">
    <property type="entry name" value="RNA_pol_sigma_r2"/>
</dbReference>
<dbReference type="Pfam" id="PF04542">
    <property type="entry name" value="Sigma70_r2"/>
    <property type="match status" value="1"/>
</dbReference>
<dbReference type="AlphaFoldDB" id="A0A916ZY07"/>
<dbReference type="CDD" id="cd06171">
    <property type="entry name" value="Sigma70_r4"/>
    <property type="match status" value="1"/>
</dbReference>
<evidence type="ECO:0000313" key="8">
    <source>
        <dbReference type="EMBL" id="GGE17473.1"/>
    </source>
</evidence>
<gene>
    <name evidence="8" type="ORF">GCM10010831_18410</name>
</gene>
<dbReference type="SUPFAM" id="SSF88946">
    <property type="entry name" value="Sigma2 domain of RNA polymerase sigma factors"/>
    <property type="match status" value="1"/>
</dbReference>
<evidence type="ECO:0000256" key="2">
    <source>
        <dbReference type="ARBA" id="ARBA00023015"/>
    </source>
</evidence>
<protein>
    <submittedName>
        <fullName evidence="8">DNA-directed RNA polymerase sigma-70 factor</fullName>
    </submittedName>
</protein>
<evidence type="ECO:0000256" key="4">
    <source>
        <dbReference type="ARBA" id="ARBA00023125"/>
    </source>
</evidence>
<dbReference type="InterPro" id="IPR013249">
    <property type="entry name" value="RNA_pol_sigma70_r4_t2"/>
</dbReference>
<keyword evidence="8" id="KW-0240">DNA-directed RNA polymerase</keyword>
<comment type="similarity">
    <text evidence="1">Belongs to the sigma-70 factor family. ECF subfamily.</text>
</comment>
<dbReference type="RefSeq" id="WP_188406556.1">
    <property type="nucleotide sequence ID" value="NZ_BMGL01000010.1"/>
</dbReference>
<dbReference type="NCBIfam" id="TIGR02937">
    <property type="entry name" value="sigma70-ECF"/>
    <property type="match status" value="1"/>
</dbReference>
<reference evidence="8 9" key="1">
    <citation type="journal article" date="2014" name="Int. J. Syst. Evol. Microbiol.">
        <title>Complete genome sequence of Corynebacterium casei LMG S-19264T (=DSM 44701T), isolated from a smear-ripened cheese.</title>
        <authorList>
            <consortium name="US DOE Joint Genome Institute (JGI-PGF)"/>
            <person name="Walter F."/>
            <person name="Albersmeier A."/>
            <person name="Kalinowski J."/>
            <person name="Ruckert C."/>
        </authorList>
    </citation>
    <scope>NUCLEOTIDE SEQUENCE [LARGE SCALE GENOMIC DNA]</scope>
    <source>
        <strain evidence="8 9">CGMCC 1.12925</strain>
    </source>
</reference>
<sequence>MNSTQFIENIQAFEAKMYRLAKYILTSEDAAKDALQEVFMKLWQQKNKLNTVDYLEAYVMRITKNYCFDQLKLKENQNLRLFTEEIENETNEENYTVDNEREKKLKIQLIKAALNELPPLQALVMQLRDLENYSFNEIAEILTITEGAARVNLSRARKTVIKKIKNKSL</sequence>
<accession>A0A916ZY07</accession>
<dbReference type="InterPro" id="IPR036388">
    <property type="entry name" value="WH-like_DNA-bd_sf"/>
</dbReference>
<dbReference type="SUPFAM" id="SSF88659">
    <property type="entry name" value="Sigma3 and sigma4 domains of RNA polymerase sigma factors"/>
    <property type="match status" value="1"/>
</dbReference>
<keyword evidence="2" id="KW-0805">Transcription regulation</keyword>
<evidence type="ECO:0000259" key="6">
    <source>
        <dbReference type="Pfam" id="PF04542"/>
    </source>
</evidence>
<dbReference type="InterPro" id="IPR013324">
    <property type="entry name" value="RNA_pol_sigma_r3/r4-like"/>
</dbReference>
<dbReference type="GO" id="GO:0016987">
    <property type="term" value="F:sigma factor activity"/>
    <property type="evidence" value="ECO:0007669"/>
    <property type="project" value="UniProtKB-KW"/>
</dbReference>
<organism evidence="8 9">
    <name type="scientific">Psychroflexus salis</name>
    <dbReference type="NCBI Taxonomy" id="1526574"/>
    <lineage>
        <taxon>Bacteria</taxon>
        <taxon>Pseudomonadati</taxon>
        <taxon>Bacteroidota</taxon>
        <taxon>Flavobacteriia</taxon>
        <taxon>Flavobacteriales</taxon>
        <taxon>Flavobacteriaceae</taxon>
        <taxon>Psychroflexus</taxon>
    </lineage>
</organism>
<dbReference type="PANTHER" id="PTHR43133:SF8">
    <property type="entry name" value="RNA POLYMERASE SIGMA FACTOR HI_1459-RELATED"/>
    <property type="match status" value="1"/>
</dbReference>
<dbReference type="Pfam" id="PF08281">
    <property type="entry name" value="Sigma70_r4_2"/>
    <property type="match status" value="1"/>
</dbReference>